<feature type="chain" id="PRO_5047048799" description="Cytochrome P450" evidence="9">
    <location>
        <begin position="25"/>
        <end position="427"/>
    </location>
</feature>
<keyword evidence="7" id="KW-0408">Iron</keyword>
<protein>
    <recommendedName>
        <fullName evidence="12">Cytochrome P450</fullName>
    </recommendedName>
</protein>
<evidence type="ECO:0000313" key="10">
    <source>
        <dbReference type="EMBL" id="KAK7464325.1"/>
    </source>
</evidence>
<comment type="caution">
    <text evidence="10">The sequence shown here is derived from an EMBL/GenBank/DDBJ whole genome shotgun (WGS) entry which is preliminary data.</text>
</comment>
<evidence type="ECO:0000256" key="4">
    <source>
        <dbReference type="ARBA" id="ARBA00022617"/>
    </source>
</evidence>
<keyword evidence="9" id="KW-0732">Signal</keyword>
<evidence type="ECO:0000256" key="8">
    <source>
        <dbReference type="ARBA" id="ARBA00023033"/>
    </source>
</evidence>
<keyword evidence="4" id="KW-0349">Heme</keyword>
<sequence length="427" mass="49505">MTSLAIWLLLAVCTYFSWVKVRQSRSLPLPPGPKRYPLVGNAFQMPQEHQYRTFAEWKQKWGNYIYLRVFGLDVLVINSYKVAKDLLEKRSDHISDRPRLVMAGETMGWNKATAISSFNSNFKNHRRLLARTVGGKNAERFWPVEERERRRFLLHLFEEPERLIELIRRLEGAVILDISHGYSVQWKKSGDPFVTMAEKCMDQFSLSTTYGAFLVDMFPAMRFIPEWLPGGRWKKIGREWGANLTATIEEPFAFVKNEMAAGRARTSFTSQMLTSAEEDEELIKAAAFSLYTGGSDTAVSALTMFFLLMVLNPEQQKKAQAEIDEVTKGQYLPTFQDRHKLPYVEAVMLESLRWGPIAPMAFPHRCMTEDVYEGYRIPEGTLCLPNLWGMMHDPEYYTDPFEFKPERFMKDPPELDPRNIVFGFGRR</sequence>
<dbReference type="CDD" id="cd11065">
    <property type="entry name" value="CYP64-like"/>
    <property type="match status" value="1"/>
</dbReference>
<dbReference type="Proteomes" id="UP001498398">
    <property type="component" value="Unassembled WGS sequence"/>
</dbReference>
<gene>
    <name evidence="10" type="ORF">VKT23_006493</name>
</gene>
<accession>A0ABR1JSB3</accession>
<comment type="cofactor">
    <cofactor evidence="1">
        <name>heme</name>
        <dbReference type="ChEBI" id="CHEBI:30413"/>
    </cofactor>
</comment>
<dbReference type="Gene3D" id="1.10.630.10">
    <property type="entry name" value="Cytochrome P450"/>
    <property type="match status" value="1"/>
</dbReference>
<name>A0ABR1JSB3_9AGAR</name>
<comment type="similarity">
    <text evidence="3">Belongs to the cytochrome P450 family.</text>
</comment>
<dbReference type="InterPro" id="IPR050364">
    <property type="entry name" value="Cytochrome_P450_fung"/>
</dbReference>
<comment type="pathway">
    <text evidence="2">Secondary metabolite biosynthesis.</text>
</comment>
<proteinExistence type="inferred from homology"/>
<evidence type="ECO:0000256" key="9">
    <source>
        <dbReference type="SAM" id="SignalP"/>
    </source>
</evidence>
<organism evidence="10 11">
    <name type="scientific">Marasmiellus scandens</name>
    <dbReference type="NCBI Taxonomy" id="2682957"/>
    <lineage>
        <taxon>Eukaryota</taxon>
        <taxon>Fungi</taxon>
        <taxon>Dikarya</taxon>
        <taxon>Basidiomycota</taxon>
        <taxon>Agaricomycotina</taxon>
        <taxon>Agaricomycetes</taxon>
        <taxon>Agaricomycetidae</taxon>
        <taxon>Agaricales</taxon>
        <taxon>Marasmiineae</taxon>
        <taxon>Omphalotaceae</taxon>
        <taxon>Marasmiellus</taxon>
    </lineage>
</organism>
<dbReference type="EMBL" id="JBANRG010000008">
    <property type="protein sequence ID" value="KAK7464325.1"/>
    <property type="molecule type" value="Genomic_DNA"/>
</dbReference>
<evidence type="ECO:0000256" key="7">
    <source>
        <dbReference type="ARBA" id="ARBA00023004"/>
    </source>
</evidence>
<keyword evidence="6" id="KW-0560">Oxidoreductase</keyword>
<dbReference type="InterPro" id="IPR002401">
    <property type="entry name" value="Cyt_P450_E_grp-I"/>
</dbReference>
<dbReference type="SUPFAM" id="SSF48264">
    <property type="entry name" value="Cytochrome P450"/>
    <property type="match status" value="1"/>
</dbReference>
<dbReference type="Pfam" id="PF00067">
    <property type="entry name" value="p450"/>
    <property type="match status" value="1"/>
</dbReference>
<keyword evidence="8" id="KW-0503">Monooxygenase</keyword>
<evidence type="ECO:0000256" key="3">
    <source>
        <dbReference type="ARBA" id="ARBA00010617"/>
    </source>
</evidence>
<evidence type="ECO:0000313" key="11">
    <source>
        <dbReference type="Proteomes" id="UP001498398"/>
    </source>
</evidence>
<reference evidence="10 11" key="1">
    <citation type="submission" date="2024-01" db="EMBL/GenBank/DDBJ databases">
        <title>A draft genome for the cacao thread blight pathogen Marasmiellus scandens.</title>
        <authorList>
            <person name="Baruah I.K."/>
            <person name="Leung J."/>
            <person name="Bukari Y."/>
            <person name="Amoako-Attah I."/>
            <person name="Meinhardt L.W."/>
            <person name="Bailey B.A."/>
            <person name="Cohen S.P."/>
        </authorList>
    </citation>
    <scope>NUCLEOTIDE SEQUENCE [LARGE SCALE GENOMIC DNA]</scope>
    <source>
        <strain evidence="10 11">GH-19</strain>
    </source>
</reference>
<keyword evidence="11" id="KW-1185">Reference proteome</keyword>
<dbReference type="InterPro" id="IPR001128">
    <property type="entry name" value="Cyt_P450"/>
</dbReference>
<dbReference type="InterPro" id="IPR036396">
    <property type="entry name" value="Cyt_P450_sf"/>
</dbReference>
<dbReference type="PRINTS" id="PR00463">
    <property type="entry name" value="EP450I"/>
</dbReference>
<evidence type="ECO:0000256" key="5">
    <source>
        <dbReference type="ARBA" id="ARBA00022723"/>
    </source>
</evidence>
<evidence type="ECO:0000256" key="1">
    <source>
        <dbReference type="ARBA" id="ARBA00001971"/>
    </source>
</evidence>
<dbReference type="PANTHER" id="PTHR46300">
    <property type="entry name" value="P450, PUTATIVE (EUROFUNG)-RELATED-RELATED"/>
    <property type="match status" value="1"/>
</dbReference>
<evidence type="ECO:0000256" key="6">
    <source>
        <dbReference type="ARBA" id="ARBA00023002"/>
    </source>
</evidence>
<evidence type="ECO:0008006" key="12">
    <source>
        <dbReference type="Google" id="ProtNLM"/>
    </source>
</evidence>
<dbReference type="PANTHER" id="PTHR46300:SF7">
    <property type="entry name" value="P450, PUTATIVE (EUROFUNG)-RELATED"/>
    <property type="match status" value="1"/>
</dbReference>
<feature type="signal peptide" evidence="9">
    <location>
        <begin position="1"/>
        <end position="24"/>
    </location>
</feature>
<evidence type="ECO:0000256" key="2">
    <source>
        <dbReference type="ARBA" id="ARBA00005179"/>
    </source>
</evidence>
<keyword evidence="5" id="KW-0479">Metal-binding</keyword>